<protein>
    <recommendedName>
        <fullName evidence="12">FAD-binding FR-type domain-containing protein</fullName>
    </recommendedName>
</protein>
<evidence type="ECO:0000256" key="6">
    <source>
        <dbReference type="SAM" id="Phobius"/>
    </source>
</evidence>
<feature type="transmembrane region" description="Helical" evidence="6">
    <location>
        <begin position="81"/>
        <end position="100"/>
    </location>
</feature>
<name>A0A8T2QQ89_CERRI</name>
<keyword evidence="4" id="KW-0560">Oxidoreductase</keyword>
<feature type="transmembrane region" description="Helical" evidence="6">
    <location>
        <begin position="604"/>
        <end position="624"/>
    </location>
</feature>
<dbReference type="GO" id="GO:0016491">
    <property type="term" value="F:oxidoreductase activity"/>
    <property type="evidence" value="ECO:0007669"/>
    <property type="project" value="UniProtKB-KW"/>
</dbReference>
<dbReference type="SFLD" id="SFLDS00052">
    <property type="entry name" value="Ferric_Reductase_Domain"/>
    <property type="match status" value="1"/>
</dbReference>
<evidence type="ECO:0000256" key="2">
    <source>
        <dbReference type="ARBA" id="ARBA00022692"/>
    </source>
</evidence>
<dbReference type="Proteomes" id="UP000825935">
    <property type="component" value="Chromosome 33"/>
</dbReference>
<accession>A0A8T2QQ89</accession>
<keyword evidence="3 6" id="KW-1133">Transmembrane helix</keyword>
<dbReference type="InterPro" id="IPR039261">
    <property type="entry name" value="FNR_nucleotide-bd"/>
</dbReference>
<evidence type="ECO:0008006" key="12">
    <source>
        <dbReference type="Google" id="ProtNLM"/>
    </source>
</evidence>
<feature type="transmembrane region" description="Helical" evidence="6">
    <location>
        <begin position="131"/>
        <end position="153"/>
    </location>
</feature>
<dbReference type="PANTHER" id="PTHR11972">
    <property type="entry name" value="NADPH OXIDASE"/>
    <property type="match status" value="1"/>
</dbReference>
<comment type="subcellular location">
    <subcellularLocation>
        <location evidence="1">Membrane</location>
        <topology evidence="1">Multi-pass membrane protein</topology>
    </subcellularLocation>
</comment>
<dbReference type="AlphaFoldDB" id="A0A8T2QQ89"/>
<dbReference type="SUPFAM" id="SSF52343">
    <property type="entry name" value="Ferredoxin reductase-like, C-terminal NADP-linked domain"/>
    <property type="match status" value="1"/>
</dbReference>
<dbReference type="OrthoDB" id="167398at2759"/>
<dbReference type="InterPro" id="IPR013121">
    <property type="entry name" value="Fe_red_NAD-bd_6"/>
</dbReference>
<evidence type="ECO:0000313" key="11">
    <source>
        <dbReference type="Proteomes" id="UP000825935"/>
    </source>
</evidence>
<comment type="caution">
    <text evidence="10">The sequence shown here is derived from an EMBL/GenBank/DDBJ whole genome shotgun (WGS) entry which is preliminary data.</text>
</comment>
<feature type="transmembrane region" description="Helical" evidence="6">
    <location>
        <begin position="456"/>
        <end position="478"/>
    </location>
</feature>
<feature type="transmembrane region" description="Helical" evidence="6">
    <location>
        <begin position="226"/>
        <end position="250"/>
    </location>
</feature>
<feature type="domain" description="FAD-binding 8" evidence="8">
    <location>
        <begin position="346"/>
        <end position="437"/>
    </location>
</feature>
<reference evidence="10" key="1">
    <citation type="submission" date="2021-08" db="EMBL/GenBank/DDBJ databases">
        <title>WGS assembly of Ceratopteris richardii.</title>
        <authorList>
            <person name="Marchant D.B."/>
            <person name="Chen G."/>
            <person name="Jenkins J."/>
            <person name="Shu S."/>
            <person name="Leebens-Mack J."/>
            <person name="Grimwood J."/>
            <person name="Schmutz J."/>
            <person name="Soltis P."/>
            <person name="Soltis D."/>
            <person name="Chen Z.-H."/>
        </authorList>
    </citation>
    <scope>NUCLEOTIDE SEQUENCE</scope>
    <source>
        <strain evidence="10">Whitten #5841</strain>
        <tissue evidence="10">Leaf</tissue>
    </source>
</reference>
<feature type="transmembrane region" description="Helical" evidence="6">
    <location>
        <begin position="321"/>
        <end position="337"/>
    </location>
</feature>
<evidence type="ECO:0000256" key="5">
    <source>
        <dbReference type="ARBA" id="ARBA00023136"/>
    </source>
</evidence>
<evidence type="ECO:0000256" key="3">
    <source>
        <dbReference type="ARBA" id="ARBA00022989"/>
    </source>
</evidence>
<feature type="transmembrane region" description="Helical" evidence="6">
    <location>
        <begin position="187"/>
        <end position="206"/>
    </location>
</feature>
<evidence type="ECO:0000256" key="1">
    <source>
        <dbReference type="ARBA" id="ARBA00004141"/>
    </source>
</evidence>
<feature type="transmembrane region" description="Helical" evidence="6">
    <location>
        <begin position="270"/>
        <end position="291"/>
    </location>
</feature>
<dbReference type="InterPro" id="IPR050369">
    <property type="entry name" value="RBOH/FRE"/>
</dbReference>
<dbReference type="PANTHER" id="PTHR11972:SF194">
    <property type="entry name" value="FAD-BINDING FR-TYPE DOMAIN-CONTAINING PROTEIN"/>
    <property type="match status" value="1"/>
</dbReference>
<dbReference type="Pfam" id="PF01794">
    <property type="entry name" value="Ferric_reduct"/>
    <property type="match status" value="1"/>
</dbReference>
<evidence type="ECO:0000313" key="10">
    <source>
        <dbReference type="EMBL" id="KAH7285665.1"/>
    </source>
</evidence>
<dbReference type="Pfam" id="PF08030">
    <property type="entry name" value="NAD_binding_6"/>
    <property type="match status" value="1"/>
</dbReference>
<organism evidence="10 11">
    <name type="scientific">Ceratopteris richardii</name>
    <name type="common">Triangle waterfern</name>
    <dbReference type="NCBI Taxonomy" id="49495"/>
    <lineage>
        <taxon>Eukaryota</taxon>
        <taxon>Viridiplantae</taxon>
        <taxon>Streptophyta</taxon>
        <taxon>Embryophyta</taxon>
        <taxon>Tracheophyta</taxon>
        <taxon>Polypodiopsida</taxon>
        <taxon>Polypodiidae</taxon>
        <taxon>Polypodiales</taxon>
        <taxon>Pteridineae</taxon>
        <taxon>Pteridaceae</taxon>
        <taxon>Parkerioideae</taxon>
        <taxon>Ceratopteris</taxon>
    </lineage>
</organism>
<feature type="domain" description="Ferric reductase NAD binding" evidence="9">
    <location>
        <begin position="459"/>
        <end position="547"/>
    </location>
</feature>
<evidence type="ECO:0000259" key="7">
    <source>
        <dbReference type="Pfam" id="PF01794"/>
    </source>
</evidence>
<evidence type="ECO:0000259" key="9">
    <source>
        <dbReference type="Pfam" id="PF08030"/>
    </source>
</evidence>
<keyword evidence="2 6" id="KW-0812">Transmembrane</keyword>
<sequence length="790" mass="90017">MAVSTRGEKEVEVTSSQNRSIVPTLKAVAEMLIAAACLMWVLYWFFSPEPHADDDDLSNNTQSRFFRTDGREGYSLIYQTLPWVVVVALSFLVIGLRSVLRKKETKAVSKGNGTFKISRLCTYPLWARSPFGVLTASDFLIVIAFLFITFYHFGRRTHLSFKEIDAGTVMHHHGPIVSKRWQKVQYASYYFGTISIIPFSLLWIPVSRGSPLLRLIGLPFEHAVRYHIWLAVFMMVFVSLHSIGYIVFYMRTDQTSRVTSWDTIGEKCSVVAGLVAWIAGLVVWLTSLSFFRRRWYEFFFAIHHLYVVYALFWLYHAVWSYHFFVIPMLLFFVDRFLRFLQSRTLVDVVSAKVLESNAIELRLARNSNDGMMRNALSTWCIQLPSISRIQWHFFSSSSTNQKDEKEVIIIIKPLGSWTRRLHKVLADNSNNHSSSKCPFSFKARVEGAYNDESDFYLRYASLILVAGGIGITPFLAILKDILYRYARTLNKDLDLPTSIELYYCVRTPEELSVLKELDMLNILSSFKELGLNIEIHSYITSNQRDHYQAFPYLENILGTNKGIDLSEYGGLDKVPTLSYTSPSLKNERSVVNGISPISNVGETFWVASITISSMVGYFVLSGLANLYIVEDYTKNFPNYNRAHIVVACVVLGILVFGGILAAIWYIILKRKSEDHTSTILPFNTKSTSTSPQSQYAPSIDLATTLETIESGERHFLWKGDIHIGGRPDWQDVFSHIKQKCRGMVVGVLVSGSESMQEDVAAQCGKHSSCFLFQKGDEDIIFEYHSVSFDL</sequence>
<dbReference type="Pfam" id="PF08022">
    <property type="entry name" value="FAD_binding_8"/>
    <property type="match status" value="1"/>
</dbReference>
<feature type="transmembrane region" description="Helical" evidence="6">
    <location>
        <begin position="644"/>
        <end position="667"/>
    </location>
</feature>
<proteinExistence type="predicted"/>
<gene>
    <name evidence="10" type="ORF">KP509_33G039900</name>
</gene>
<dbReference type="Gene3D" id="3.40.50.80">
    <property type="entry name" value="Nucleotide-binding domain of ferredoxin-NADP reductase (FNR) module"/>
    <property type="match status" value="2"/>
</dbReference>
<keyword evidence="5 6" id="KW-0472">Membrane</keyword>
<keyword evidence="11" id="KW-1185">Reference proteome</keyword>
<feature type="domain" description="Ferric oxidoreductase" evidence="7">
    <location>
        <begin position="191"/>
        <end position="312"/>
    </location>
</feature>
<evidence type="ECO:0000256" key="4">
    <source>
        <dbReference type="ARBA" id="ARBA00023002"/>
    </source>
</evidence>
<dbReference type="GO" id="GO:0005886">
    <property type="term" value="C:plasma membrane"/>
    <property type="evidence" value="ECO:0007669"/>
    <property type="project" value="TreeGrafter"/>
</dbReference>
<dbReference type="SFLD" id="SFLDG01168">
    <property type="entry name" value="Ferric_reductase_subgroup_(FRE"/>
    <property type="match status" value="1"/>
</dbReference>
<dbReference type="CDD" id="cd06186">
    <property type="entry name" value="NOX_Duox_like_FAD_NADP"/>
    <property type="match status" value="1"/>
</dbReference>
<dbReference type="InterPro" id="IPR013130">
    <property type="entry name" value="Fe3_Rdtase_TM_dom"/>
</dbReference>
<evidence type="ECO:0000259" key="8">
    <source>
        <dbReference type="Pfam" id="PF08022"/>
    </source>
</evidence>
<dbReference type="InterPro" id="IPR013112">
    <property type="entry name" value="FAD-bd_8"/>
</dbReference>
<dbReference type="EMBL" id="CM035438">
    <property type="protein sequence ID" value="KAH7285665.1"/>
    <property type="molecule type" value="Genomic_DNA"/>
</dbReference>
<dbReference type="OMA" id="PERINQG"/>